<dbReference type="InterPro" id="IPR001138">
    <property type="entry name" value="Zn2Cys6_DnaBD"/>
</dbReference>
<evidence type="ECO:0000313" key="9">
    <source>
        <dbReference type="Proteomes" id="UP001358417"/>
    </source>
</evidence>
<accession>A0AAV9NKC5</accession>
<dbReference type="GO" id="GO:0006351">
    <property type="term" value="P:DNA-templated transcription"/>
    <property type="evidence" value="ECO:0007669"/>
    <property type="project" value="InterPro"/>
</dbReference>
<name>A0AAV9NKC5_9EURO</name>
<dbReference type="SMART" id="SM00066">
    <property type="entry name" value="GAL4"/>
    <property type="match status" value="1"/>
</dbReference>
<dbReference type="CDD" id="cd00067">
    <property type="entry name" value="GAL4"/>
    <property type="match status" value="1"/>
</dbReference>
<dbReference type="PROSITE" id="PS00463">
    <property type="entry name" value="ZN2_CY6_FUNGAL_1"/>
    <property type="match status" value="1"/>
</dbReference>
<feature type="compositionally biased region" description="Low complexity" evidence="6">
    <location>
        <begin position="31"/>
        <end position="42"/>
    </location>
</feature>
<keyword evidence="9" id="KW-1185">Reference proteome</keyword>
<feature type="region of interest" description="Disordered" evidence="6">
    <location>
        <begin position="133"/>
        <end position="197"/>
    </location>
</feature>
<evidence type="ECO:0000256" key="3">
    <source>
        <dbReference type="ARBA" id="ARBA00023125"/>
    </source>
</evidence>
<keyword evidence="5" id="KW-0539">Nucleus</keyword>
<evidence type="ECO:0000256" key="6">
    <source>
        <dbReference type="SAM" id="MobiDB-lite"/>
    </source>
</evidence>
<dbReference type="GeneID" id="89975703"/>
<dbReference type="PROSITE" id="PS50048">
    <property type="entry name" value="ZN2_CY6_FUNGAL_2"/>
    <property type="match status" value="1"/>
</dbReference>
<evidence type="ECO:0000256" key="2">
    <source>
        <dbReference type="ARBA" id="ARBA00023015"/>
    </source>
</evidence>
<feature type="compositionally biased region" description="Low complexity" evidence="6">
    <location>
        <begin position="133"/>
        <end position="155"/>
    </location>
</feature>
<dbReference type="GO" id="GO:0003677">
    <property type="term" value="F:DNA binding"/>
    <property type="evidence" value="ECO:0007669"/>
    <property type="project" value="UniProtKB-KW"/>
</dbReference>
<protein>
    <recommendedName>
        <fullName evidence="7">Zn(2)-C6 fungal-type domain-containing protein</fullName>
    </recommendedName>
</protein>
<evidence type="ECO:0000259" key="7">
    <source>
        <dbReference type="PROSITE" id="PS50048"/>
    </source>
</evidence>
<dbReference type="InterPro" id="IPR007219">
    <property type="entry name" value="XnlR_reg_dom"/>
</dbReference>
<dbReference type="GO" id="GO:0000981">
    <property type="term" value="F:DNA-binding transcription factor activity, RNA polymerase II-specific"/>
    <property type="evidence" value="ECO:0007669"/>
    <property type="project" value="InterPro"/>
</dbReference>
<gene>
    <name evidence="8" type="ORF">LTR84_007537</name>
</gene>
<dbReference type="EMBL" id="JAVRRD010000003">
    <property type="protein sequence ID" value="KAK5060996.1"/>
    <property type="molecule type" value="Genomic_DNA"/>
</dbReference>
<feature type="domain" description="Zn(2)-C6 fungal-type" evidence="7">
    <location>
        <begin position="47"/>
        <end position="76"/>
    </location>
</feature>
<dbReference type="Proteomes" id="UP001358417">
    <property type="component" value="Unassembled WGS sequence"/>
</dbReference>
<dbReference type="InterPro" id="IPR036864">
    <property type="entry name" value="Zn2-C6_fun-type_DNA-bd_sf"/>
</dbReference>
<feature type="region of interest" description="Disordered" evidence="6">
    <location>
        <begin position="1"/>
        <end position="45"/>
    </location>
</feature>
<organism evidence="8 9">
    <name type="scientific">Exophiala bonariae</name>
    <dbReference type="NCBI Taxonomy" id="1690606"/>
    <lineage>
        <taxon>Eukaryota</taxon>
        <taxon>Fungi</taxon>
        <taxon>Dikarya</taxon>
        <taxon>Ascomycota</taxon>
        <taxon>Pezizomycotina</taxon>
        <taxon>Eurotiomycetes</taxon>
        <taxon>Chaetothyriomycetidae</taxon>
        <taxon>Chaetothyriales</taxon>
        <taxon>Herpotrichiellaceae</taxon>
        <taxon>Exophiala</taxon>
    </lineage>
</organism>
<comment type="caution">
    <text evidence="8">The sequence shown here is derived from an EMBL/GenBank/DDBJ whole genome shotgun (WGS) entry which is preliminary data.</text>
</comment>
<evidence type="ECO:0000313" key="8">
    <source>
        <dbReference type="EMBL" id="KAK5060996.1"/>
    </source>
</evidence>
<feature type="compositionally biased region" description="Polar residues" evidence="6">
    <location>
        <begin position="162"/>
        <end position="174"/>
    </location>
</feature>
<dbReference type="PANTHER" id="PTHR47654:SF5">
    <property type="entry name" value="TRANSCRIPTION FACTOR DOMAIN-CONTAINING PROTEIN"/>
    <property type="match status" value="1"/>
</dbReference>
<dbReference type="CDD" id="cd12148">
    <property type="entry name" value="fungal_TF_MHR"/>
    <property type="match status" value="1"/>
</dbReference>
<dbReference type="SMART" id="SM00906">
    <property type="entry name" value="Fungal_trans"/>
    <property type="match status" value="1"/>
</dbReference>
<keyword evidence="1" id="KW-0479">Metal-binding</keyword>
<dbReference type="SUPFAM" id="SSF57701">
    <property type="entry name" value="Zn2/Cys6 DNA-binding domain"/>
    <property type="match status" value="1"/>
</dbReference>
<keyword evidence="2" id="KW-0805">Transcription regulation</keyword>
<dbReference type="Pfam" id="PF04082">
    <property type="entry name" value="Fungal_trans"/>
    <property type="match status" value="1"/>
</dbReference>
<reference evidence="8 9" key="1">
    <citation type="submission" date="2023-08" db="EMBL/GenBank/DDBJ databases">
        <title>Black Yeasts Isolated from many extreme environments.</title>
        <authorList>
            <person name="Coleine C."/>
            <person name="Stajich J.E."/>
            <person name="Selbmann L."/>
        </authorList>
    </citation>
    <scope>NUCLEOTIDE SEQUENCE [LARGE SCALE GENOMIC DNA]</scope>
    <source>
        <strain evidence="8 9">CCFEE 5792</strain>
    </source>
</reference>
<evidence type="ECO:0000256" key="1">
    <source>
        <dbReference type="ARBA" id="ARBA00022723"/>
    </source>
</evidence>
<dbReference type="AlphaFoldDB" id="A0AAV9NKC5"/>
<dbReference type="Gene3D" id="4.10.240.10">
    <property type="entry name" value="Zn(2)-C6 fungal-type DNA-binding domain"/>
    <property type="match status" value="1"/>
</dbReference>
<keyword evidence="4" id="KW-0804">Transcription</keyword>
<evidence type="ECO:0000256" key="4">
    <source>
        <dbReference type="ARBA" id="ARBA00023163"/>
    </source>
</evidence>
<sequence length="773" mass="87706">MSSSQLPDLGPRPPGSSYAERRLQGPILPQLSMSTPSLSSKSRTSHACDRCRLMRTKCTGGDRCVKCTKDDADCSYGDRKRERNKKDLVESLERIDVLEGENQQLLSALRALATSPSFQPSEHDNIVQILSKYSSQEQQQESQGSSSSWAQSRPSPTRESVRPTTGTDDTTVHLQGSRKDQISGEHGVSSKVGSPGRQDELAMVVNLDSGKGASGYVGKMSEITWIQRAWEHLSDPPRGGDRAVRPEIDHPFSTTQDCNYFMDDHNVLAIDEDHIGEIDRPPLETAVILSEAFFHALQGAFHFVGRDHFLTTLHSFPQQDVPLEWSQRRWLALANLVWAIGSKWLQMSKLDHIYRSDSHLVYYARARRLGLDHRIMFDHPDIERVQAMGILAFYLFINGSIARSWNTLGQATRHATALGMHLRIGDPSTRDDEKDRRARTWYSLYSLEVLIAEVTGRPKSVSLSDATIPMDAFRNLDDPSVTPSRRLSSSESSSNSRKFWLDFLNTDRDIPQGMTGGVIPWKNFATVGRNSPVSHFPQRLLLCRLSDKIASELYSGHSEMSWAEIQRKIGELQTELRHWVENLPDDLAIQSKTPTDSDPRVKIELSMYYHSVQMILHRHCLCEIVIENESVRSQEFNRSCARACVHAAMSMLAVMPDNPSAHEAYQLLPFWALLHYIAQAAGVLLLELSLDSQHFPNESNEVVNYLRKAMAYLWCMTENSFSAYRAWRILRKLLTDVTERYDDLYVEDIPQEARQPTGWIEEDDDARELPYIT</sequence>
<dbReference type="RefSeq" id="XP_064710093.1">
    <property type="nucleotide sequence ID" value="XM_064851090.1"/>
</dbReference>
<evidence type="ECO:0000256" key="5">
    <source>
        <dbReference type="ARBA" id="ARBA00023242"/>
    </source>
</evidence>
<dbReference type="PANTHER" id="PTHR47654">
    <property type="entry name" value="ZN(II)2CYS6 TRANSCRIPTION FACTOR (EUROFUNG)-RELATED"/>
    <property type="match status" value="1"/>
</dbReference>
<dbReference type="InterPro" id="IPR053230">
    <property type="entry name" value="Trans_reg_galc"/>
</dbReference>
<proteinExistence type="predicted"/>
<keyword evidence="3" id="KW-0238">DNA-binding</keyword>
<dbReference type="GO" id="GO:0008270">
    <property type="term" value="F:zinc ion binding"/>
    <property type="evidence" value="ECO:0007669"/>
    <property type="project" value="InterPro"/>
</dbReference>